<keyword evidence="3" id="KW-1185">Reference proteome</keyword>
<dbReference type="Proteomes" id="UP000008549">
    <property type="component" value="Unassembled WGS sequence"/>
</dbReference>
<dbReference type="EMBL" id="HE600995">
    <property type="protein sequence ID" value="CBX33061.1"/>
    <property type="molecule type" value="Genomic_DNA"/>
</dbReference>
<dbReference type="RefSeq" id="XP_045100806.1">
    <property type="nucleotide sequence ID" value="XM_045238910.1"/>
</dbReference>
<sequence length="28" mass="3418">MIALASQQLFSALCILFFEFMYFFFNQF</sequence>
<keyword evidence="1" id="KW-0472">Membrane</keyword>
<dbReference type="AlphaFoldDB" id="E3CU54"/>
<keyword evidence="1" id="KW-0812">Transmembrane</keyword>
<evidence type="ECO:0000313" key="2">
    <source>
        <dbReference type="EMBL" id="CBX33061.1"/>
    </source>
</evidence>
<evidence type="ECO:0000256" key="1">
    <source>
        <dbReference type="SAM" id="Phobius"/>
    </source>
</evidence>
<reference evidence="2 3" key="2">
    <citation type="journal article" date="2011" name="PLoS Genet.">
        <title>Caenorhabditis briggsae recombinant inbred line genotypes reveal inter-strain incompatibility and the evolution of recombination.</title>
        <authorList>
            <person name="Ross J.A."/>
            <person name="Koboldt D.C."/>
            <person name="Staisch J.E."/>
            <person name="Chamberlin H.M."/>
            <person name="Gupta B.P."/>
            <person name="Miller R.D."/>
            <person name="Baird S.E."/>
            <person name="Haag E.S."/>
        </authorList>
    </citation>
    <scope>NUCLEOTIDE SEQUENCE [LARGE SCALE GENOMIC DNA]</scope>
    <source>
        <strain evidence="2 3">AF16</strain>
    </source>
</reference>
<dbReference type="KEGG" id="cbr:CBG_27458"/>
<name>E3CU54_CAEBR</name>
<gene>
    <name evidence="2" type="ORF">CBG27458</name>
    <name evidence="2" type="ORF">CBG_27458</name>
</gene>
<evidence type="ECO:0000313" key="3">
    <source>
        <dbReference type="Proteomes" id="UP000008549"/>
    </source>
</evidence>
<organism evidence="2 3">
    <name type="scientific">Caenorhabditis briggsae</name>
    <dbReference type="NCBI Taxonomy" id="6238"/>
    <lineage>
        <taxon>Eukaryota</taxon>
        <taxon>Metazoa</taxon>
        <taxon>Ecdysozoa</taxon>
        <taxon>Nematoda</taxon>
        <taxon>Chromadorea</taxon>
        <taxon>Rhabditida</taxon>
        <taxon>Rhabditina</taxon>
        <taxon>Rhabditomorpha</taxon>
        <taxon>Rhabditoidea</taxon>
        <taxon>Rhabditidae</taxon>
        <taxon>Peloderinae</taxon>
        <taxon>Caenorhabditis</taxon>
    </lineage>
</organism>
<dbReference type="InParanoid" id="E3CU54"/>
<dbReference type="GeneID" id="68918911"/>
<reference evidence="2 3" key="1">
    <citation type="journal article" date="2003" name="PLoS Biol.">
        <title>The genome sequence of Caenorhabditis briggsae: a platform for comparative genomics.</title>
        <authorList>
            <person name="Stein L.D."/>
            <person name="Bao Z."/>
            <person name="Blasiar D."/>
            <person name="Blumenthal T."/>
            <person name="Brent M.R."/>
            <person name="Chen N."/>
            <person name="Chinwalla A."/>
            <person name="Clarke L."/>
            <person name="Clee C."/>
            <person name="Coghlan A."/>
            <person name="Coulson A."/>
            <person name="D'Eustachio P."/>
            <person name="Fitch D.H."/>
            <person name="Fulton L.A."/>
            <person name="Fulton R.E."/>
            <person name="Griffiths-Jones S."/>
            <person name="Harris T.W."/>
            <person name="Hillier L.W."/>
            <person name="Kamath R."/>
            <person name="Kuwabara P.E."/>
            <person name="Mardis E.R."/>
            <person name="Marra M.A."/>
            <person name="Miner T.L."/>
            <person name="Minx P."/>
            <person name="Mullikin J.C."/>
            <person name="Plumb R.W."/>
            <person name="Rogers J."/>
            <person name="Schein J.E."/>
            <person name="Sohrmann M."/>
            <person name="Spieth J."/>
            <person name="Stajich J.E."/>
            <person name="Wei C."/>
            <person name="Willey D."/>
            <person name="Wilson R.K."/>
            <person name="Durbin R."/>
            <person name="Waterston R.H."/>
        </authorList>
    </citation>
    <scope>NUCLEOTIDE SEQUENCE [LARGE SCALE GENOMIC DNA]</scope>
    <source>
        <strain evidence="2 3">AF16</strain>
    </source>
</reference>
<proteinExistence type="predicted"/>
<dbReference type="HOGENOM" id="CLU_3413287_0_0_1"/>
<accession>E3CU54</accession>
<protein>
    <submittedName>
        <fullName evidence="2">Protein CBG27458</fullName>
    </submittedName>
</protein>
<keyword evidence="1" id="KW-1133">Transmembrane helix</keyword>
<feature type="transmembrane region" description="Helical" evidence="1">
    <location>
        <begin position="6"/>
        <end position="25"/>
    </location>
</feature>
<dbReference type="CTD" id="68918911"/>